<reference evidence="1 2" key="1">
    <citation type="submission" date="2015-09" db="EMBL/GenBank/DDBJ databases">
        <title>Trachymyrmex zeteki WGS genome.</title>
        <authorList>
            <person name="Nygaard S."/>
            <person name="Hu H."/>
            <person name="Boomsma J."/>
            <person name="Zhang G."/>
        </authorList>
    </citation>
    <scope>NUCLEOTIDE SEQUENCE [LARGE SCALE GENOMIC DNA]</scope>
    <source>
        <strain evidence="1">Tzet28-1</strain>
        <tissue evidence="1">Whole body</tissue>
    </source>
</reference>
<dbReference type="AlphaFoldDB" id="A0A151WK90"/>
<dbReference type="PANTHER" id="PTHR39069">
    <property type="entry name" value="ECDYSONE-INDUCIBLE GENE E1, ISOFORM A"/>
    <property type="match status" value="1"/>
</dbReference>
<evidence type="ECO:0008006" key="3">
    <source>
        <dbReference type="Google" id="ProtNLM"/>
    </source>
</evidence>
<dbReference type="PANTHER" id="PTHR39069:SF8">
    <property type="entry name" value="FI17111P1"/>
    <property type="match status" value="1"/>
</dbReference>
<evidence type="ECO:0000313" key="1">
    <source>
        <dbReference type="EMBL" id="KYQ48256.1"/>
    </source>
</evidence>
<proteinExistence type="predicted"/>
<organism evidence="1 2">
    <name type="scientific">Mycetomoellerius zeteki</name>
    <dbReference type="NCBI Taxonomy" id="64791"/>
    <lineage>
        <taxon>Eukaryota</taxon>
        <taxon>Metazoa</taxon>
        <taxon>Ecdysozoa</taxon>
        <taxon>Arthropoda</taxon>
        <taxon>Hexapoda</taxon>
        <taxon>Insecta</taxon>
        <taxon>Pterygota</taxon>
        <taxon>Neoptera</taxon>
        <taxon>Endopterygota</taxon>
        <taxon>Hymenoptera</taxon>
        <taxon>Apocrita</taxon>
        <taxon>Aculeata</taxon>
        <taxon>Formicoidea</taxon>
        <taxon>Formicidae</taxon>
        <taxon>Myrmicinae</taxon>
        <taxon>Mycetomoellerius</taxon>
    </lineage>
</organism>
<sequence>GLFEKCKQTIDCYVNADFEASICDEGICKCSRGFYQREYRTCRREGKKLGEPCQNDNVNYIQKSICREGRWSCSKGTVASKDNRKCLDGNATREYMGNCHLDEQCYIFGPNAVCNNNTCVCNENVSHYVESELFCWGNMGIDKTCKQDRDCYVKNFRSNLICNITCGCPDDTRLNKDKMSLDSCMPVLGETCTNLGECYESWNRNRVVCRNGKCACIWDYMISNGVCVEHPQSSQLFLNGK</sequence>
<protein>
    <recommendedName>
        <fullName evidence="3">EB domain-containing protein</fullName>
    </recommendedName>
</protein>
<name>A0A151WK90_9HYME</name>
<gene>
    <name evidence="1" type="ORF">ALC60_12584</name>
</gene>
<accession>A0A151WK90</accession>
<evidence type="ECO:0000313" key="2">
    <source>
        <dbReference type="Proteomes" id="UP000075809"/>
    </source>
</evidence>
<dbReference type="STRING" id="64791.A0A151WK90"/>
<keyword evidence="2" id="KW-1185">Reference proteome</keyword>
<dbReference type="EMBL" id="KQ983012">
    <property type="protein sequence ID" value="KYQ48256.1"/>
    <property type="molecule type" value="Genomic_DNA"/>
</dbReference>
<dbReference type="Proteomes" id="UP000075809">
    <property type="component" value="Unassembled WGS sequence"/>
</dbReference>
<feature type="non-terminal residue" evidence="1">
    <location>
        <position position="1"/>
    </location>
</feature>